<dbReference type="PROSITE" id="PS51257">
    <property type="entry name" value="PROKAR_LIPOPROTEIN"/>
    <property type="match status" value="1"/>
</dbReference>
<dbReference type="InterPro" id="IPR013783">
    <property type="entry name" value="Ig-like_fold"/>
</dbReference>
<evidence type="ECO:0000313" key="6">
    <source>
        <dbReference type="EMBL" id="AXC16399.1"/>
    </source>
</evidence>
<geneLocation type="plasmid" evidence="7">
    <name>pacpol3</name>
</geneLocation>
<dbReference type="Gene3D" id="2.60.40.10">
    <property type="entry name" value="Immunoglobulins"/>
    <property type="match status" value="1"/>
</dbReference>
<gene>
    <name evidence="6" type="ORF">ACPOL_7209</name>
</gene>
<evidence type="ECO:0000256" key="1">
    <source>
        <dbReference type="ARBA" id="ARBA00022679"/>
    </source>
</evidence>
<dbReference type="SUPFAM" id="SSF55874">
    <property type="entry name" value="ATPase domain of HSP90 chaperone/DNA topoisomerase II/histidine kinase"/>
    <property type="match status" value="1"/>
</dbReference>
<dbReference type="InterPro" id="IPR015943">
    <property type="entry name" value="WD40/YVTN_repeat-like_dom_sf"/>
</dbReference>
<dbReference type="SMART" id="SM00387">
    <property type="entry name" value="HATPase_c"/>
    <property type="match status" value="1"/>
</dbReference>
<dbReference type="AlphaFoldDB" id="A0A2Z5GBL3"/>
<evidence type="ECO:0000259" key="5">
    <source>
        <dbReference type="SMART" id="SM00387"/>
    </source>
</evidence>
<dbReference type="InterPro" id="IPR011110">
    <property type="entry name" value="Reg_prop"/>
</dbReference>
<dbReference type="Pfam" id="PF07494">
    <property type="entry name" value="Reg_prop"/>
    <property type="match status" value="2"/>
</dbReference>
<keyword evidence="1" id="KW-0808">Transferase</keyword>
<organism evidence="6 7">
    <name type="scientific">Acidisarcina polymorpha</name>
    <dbReference type="NCBI Taxonomy" id="2211140"/>
    <lineage>
        <taxon>Bacteria</taxon>
        <taxon>Pseudomonadati</taxon>
        <taxon>Acidobacteriota</taxon>
        <taxon>Terriglobia</taxon>
        <taxon>Terriglobales</taxon>
        <taxon>Acidobacteriaceae</taxon>
        <taxon>Acidisarcina</taxon>
    </lineage>
</organism>
<feature type="chain" id="PRO_5016339610" evidence="4">
    <location>
        <begin position="31"/>
        <end position="997"/>
    </location>
</feature>
<dbReference type="CDD" id="cd16917">
    <property type="entry name" value="HATPase_UhpB-NarQ-NarX-like"/>
    <property type="match status" value="1"/>
</dbReference>
<evidence type="ECO:0000313" key="7">
    <source>
        <dbReference type="Proteomes" id="UP000253606"/>
    </source>
</evidence>
<feature type="signal peptide" evidence="4">
    <location>
        <begin position="1"/>
        <end position="30"/>
    </location>
</feature>
<dbReference type="Proteomes" id="UP000253606">
    <property type="component" value="Plasmid pACPOL3"/>
</dbReference>
<dbReference type="GO" id="GO:0046983">
    <property type="term" value="F:protein dimerization activity"/>
    <property type="evidence" value="ECO:0007669"/>
    <property type="project" value="InterPro"/>
</dbReference>
<accession>A0A2Z5GBL3</accession>
<dbReference type="InterPro" id="IPR050482">
    <property type="entry name" value="Sensor_HK_TwoCompSys"/>
</dbReference>
<dbReference type="InterPro" id="IPR036890">
    <property type="entry name" value="HATPase_C_sf"/>
</dbReference>
<proteinExistence type="predicted"/>
<keyword evidence="6" id="KW-0614">Plasmid</keyword>
<dbReference type="PANTHER" id="PTHR24421:SF62">
    <property type="entry name" value="SENSORY TRANSDUCTION HISTIDINE KINASE"/>
    <property type="match status" value="1"/>
</dbReference>
<protein>
    <submittedName>
        <fullName evidence="6">Putative two-component system sensor kinase</fullName>
    </submittedName>
</protein>
<keyword evidence="4" id="KW-0732">Signal</keyword>
<dbReference type="Pfam" id="PF07495">
    <property type="entry name" value="Y_Y_Y"/>
    <property type="match status" value="1"/>
</dbReference>
<dbReference type="SUPFAM" id="SSF63829">
    <property type="entry name" value="Calcium-dependent phosphotriesterase"/>
    <property type="match status" value="3"/>
</dbReference>
<dbReference type="OrthoDB" id="101035at2"/>
<evidence type="ECO:0000256" key="3">
    <source>
        <dbReference type="ARBA" id="ARBA00023012"/>
    </source>
</evidence>
<feature type="domain" description="Histidine kinase/HSP90-like ATPase" evidence="5">
    <location>
        <begin position="884"/>
        <end position="980"/>
    </location>
</feature>
<name>A0A2Z5GBL3_9BACT</name>
<dbReference type="InterPro" id="IPR011123">
    <property type="entry name" value="Y_Y_Y"/>
</dbReference>
<dbReference type="KEGG" id="abas:ACPOL_7209"/>
<keyword evidence="2 6" id="KW-0418">Kinase</keyword>
<dbReference type="Gene3D" id="2.130.10.10">
    <property type="entry name" value="YVTN repeat-like/Quinoprotein amine dehydrogenase"/>
    <property type="match status" value="3"/>
</dbReference>
<dbReference type="Pfam" id="PF02518">
    <property type="entry name" value="HATPase_c"/>
    <property type="match status" value="1"/>
</dbReference>
<dbReference type="CDD" id="cd00146">
    <property type="entry name" value="PKD"/>
    <property type="match status" value="1"/>
</dbReference>
<dbReference type="GO" id="GO:0016020">
    <property type="term" value="C:membrane"/>
    <property type="evidence" value="ECO:0007669"/>
    <property type="project" value="InterPro"/>
</dbReference>
<dbReference type="Gene3D" id="3.30.565.10">
    <property type="entry name" value="Histidine kinase-like ATPase, C-terminal domain"/>
    <property type="match status" value="1"/>
</dbReference>
<dbReference type="GO" id="GO:0000155">
    <property type="term" value="F:phosphorelay sensor kinase activity"/>
    <property type="evidence" value="ECO:0007669"/>
    <property type="project" value="InterPro"/>
</dbReference>
<dbReference type="Pfam" id="PF07730">
    <property type="entry name" value="HisKA_3"/>
    <property type="match status" value="1"/>
</dbReference>
<dbReference type="InterPro" id="IPR003594">
    <property type="entry name" value="HATPase_dom"/>
</dbReference>
<dbReference type="EMBL" id="CP030844">
    <property type="protein sequence ID" value="AXC16399.1"/>
    <property type="molecule type" value="Genomic_DNA"/>
</dbReference>
<sequence>MSFFPKRSNTRSQIHLVALIALSWSVLACAQGAGTGLQQYVRAEWGPDKGLSSGRIQALAQTRDGYLWIGTAEGLFRFDGLRFVPILTAQNHPLPQILGLAVDRDGILWVRAADTRIRKVRRDEIGPPVSLDKRFLAIVAMAADQTSGIYATETLKSVVRLTQNHVDQLSIHLHTLLISISEASDRRLWIGTDRGLLSWSNGKLSAVGGPEVNQKINCLLPDTGGHVWVGTDDGLAYWDGHNLIPRSFGNHEMQHLQVLTIMEDREKNLWIGTARGLLRSNSVGAAWVRAGPSSERVPVTTLLQDREGDIWFGSGSTLERLKNTPIVPVRLNDSTLGESFGPIYVGQNGRVWFADVRHGLYWMEHGIAHSVLNDGMSKDEVYSIDGNGDDIWVGRRNGGLTRLHIGPGSIESKTWTTVDGLSQNSVYTVRVSFDGTVWAGTLTGGLNRFSKGLFAHVDEKDGLPANDVSAIELGRQGQVWIGTSRGVCQMEDLRCLPLFPGTQPAGKDVLSLFEDPSRGLWIGTSHGLFLADDHDEHPALIGTGSQPRILGLSLDTTGRLWIESDRAVMSTVPAELLTSKGSSFRTYGNEDGLQSNEGVHRSRSLVTDSSGQVWITTAHELAMIATHPTPIPIVIPHVEEVSADGALLDRSSADVPPGVKRLNFSFTGLDLHAPSRIRFRYRLDDFDKTWIDVVNEREATYTNLAPGKYTFRLIASNESNSWNSEESTVRVVIEPGIWQRWSVKVILAGALTLLVVFVYYTRTTFLLAQANLLADERLSERTRIARDVHDTLLQGFISSLMHLHVAEKQIPTESPLKNRLAFVLEGMEKVIEEARLTVVGLRTPDSGHENLEGCLRDFFQEISDIGNADLMLRSTGRPHRLKPAAHEDISAIAKEAILNALRHAGAKRVLVTIAWGWLGLKLLISDDGSGMDATVAEHGRPQHWGLASMRERAKQLKGRFKIESHSVSGTKITLSIPARIAYQRLSKSTRTKPSDTG</sequence>
<dbReference type="RefSeq" id="WP_114211534.1">
    <property type="nucleotide sequence ID" value="NZ_CP030844.1"/>
</dbReference>
<keyword evidence="3" id="KW-0902">Two-component regulatory system</keyword>
<evidence type="ECO:0000256" key="4">
    <source>
        <dbReference type="SAM" id="SignalP"/>
    </source>
</evidence>
<reference evidence="6 7" key="1">
    <citation type="journal article" date="2018" name="Front. Microbiol.">
        <title>Hydrolytic Capabilities as a Key to Environmental Success: Chitinolytic and Cellulolytic Acidobacteria From Acidic Sub-arctic Soils and Boreal Peatlands.</title>
        <authorList>
            <person name="Belova S.E."/>
            <person name="Ravin N.V."/>
            <person name="Pankratov T.A."/>
            <person name="Rakitin A.L."/>
            <person name="Ivanova A.A."/>
            <person name="Beletsky A.V."/>
            <person name="Mardanov A.V."/>
            <person name="Sinninghe Damste J.S."/>
            <person name="Dedysh S.N."/>
        </authorList>
    </citation>
    <scope>NUCLEOTIDE SEQUENCE [LARGE SCALE GENOMIC DNA]</scope>
    <source>
        <strain evidence="6 7">SBC82</strain>
        <plasmid evidence="7">pacpol3</plasmid>
    </source>
</reference>
<dbReference type="Gene3D" id="1.20.5.1930">
    <property type="match status" value="1"/>
</dbReference>
<dbReference type="PANTHER" id="PTHR24421">
    <property type="entry name" value="NITRATE/NITRITE SENSOR PROTEIN NARX-RELATED"/>
    <property type="match status" value="1"/>
</dbReference>
<keyword evidence="7" id="KW-1185">Reference proteome</keyword>
<evidence type="ECO:0000256" key="2">
    <source>
        <dbReference type="ARBA" id="ARBA00022777"/>
    </source>
</evidence>
<dbReference type="InterPro" id="IPR011712">
    <property type="entry name" value="Sig_transdc_His_kin_sub3_dim/P"/>
</dbReference>